<reference evidence="2 3" key="1">
    <citation type="submission" date="2022-06" db="EMBL/GenBank/DDBJ databases">
        <title>Sequencing the genomes of 1000 actinobacteria strains.</title>
        <authorList>
            <person name="Klenk H.-P."/>
        </authorList>
    </citation>
    <scope>NUCLEOTIDE SEQUENCE [LARGE SCALE GENOMIC DNA]</scope>
    <source>
        <strain evidence="2 3">DSM 41656</strain>
    </source>
</reference>
<dbReference type="RefSeq" id="WP_253799527.1">
    <property type="nucleotide sequence ID" value="NZ_BAAAUB010000047.1"/>
</dbReference>
<dbReference type="Proteomes" id="UP001206483">
    <property type="component" value="Unassembled WGS sequence"/>
</dbReference>
<feature type="signal peptide" evidence="1">
    <location>
        <begin position="1"/>
        <end position="33"/>
    </location>
</feature>
<comment type="caution">
    <text evidence="2">The sequence shown here is derived from an EMBL/GenBank/DDBJ whole genome shotgun (WGS) entry which is preliminary data.</text>
</comment>
<evidence type="ECO:0008006" key="4">
    <source>
        <dbReference type="Google" id="ProtNLM"/>
    </source>
</evidence>
<evidence type="ECO:0000313" key="2">
    <source>
        <dbReference type="EMBL" id="MCP2310894.1"/>
    </source>
</evidence>
<protein>
    <recommendedName>
        <fullName evidence="4">Secreted protein</fullName>
    </recommendedName>
</protein>
<evidence type="ECO:0000313" key="3">
    <source>
        <dbReference type="Proteomes" id="UP001206483"/>
    </source>
</evidence>
<organism evidence="2 3">
    <name type="scientific">Kitasatospora paracochleata</name>
    <dbReference type="NCBI Taxonomy" id="58354"/>
    <lineage>
        <taxon>Bacteria</taxon>
        <taxon>Bacillati</taxon>
        <taxon>Actinomycetota</taxon>
        <taxon>Actinomycetes</taxon>
        <taxon>Kitasatosporales</taxon>
        <taxon>Streptomycetaceae</taxon>
        <taxon>Kitasatospora</taxon>
    </lineage>
</organism>
<keyword evidence="1" id="KW-0732">Signal</keyword>
<proteinExistence type="predicted"/>
<gene>
    <name evidence="2" type="ORF">FHR36_004057</name>
</gene>
<accession>A0ABT1J0W9</accession>
<dbReference type="EMBL" id="JAMZDX010000004">
    <property type="protein sequence ID" value="MCP2310894.1"/>
    <property type="molecule type" value="Genomic_DNA"/>
</dbReference>
<evidence type="ECO:0000256" key="1">
    <source>
        <dbReference type="SAM" id="SignalP"/>
    </source>
</evidence>
<keyword evidence="3" id="KW-1185">Reference proteome</keyword>
<feature type="chain" id="PRO_5047371602" description="Secreted protein" evidence="1">
    <location>
        <begin position="34"/>
        <end position="132"/>
    </location>
</feature>
<name>A0ABT1J0W9_9ACTN</name>
<sequence length="132" mass="13769">MRFTRTRKRAAAAVIAAVAMAGIGMGTATSAQASQASQSAEGSWAFGTGGCAAIENIALGSNYHDYMEILPTQNPGHCLFGVFNRNTWSWMGGGASSSSAEQGWFYDGPGESLEACLIDTAHNNTWACGPIN</sequence>